<feature type="compositionally biased region" description="Basic and acidic residues" evidence="1">
    <location>
        <begin position="40"/>
        <end position="49"/>
    </location>
</feature>
<gene>
    <name evidence="2" type="ORF">VZT92_020446</name>
</gene>
<sequence length="104" mass="11556">MALVTVQRSPTPSTTSSPSVSESGSGEEDRRSQPRSMQRVRSDHPDVRRVPSAPPHFLHHLHVTETPLSLRPDNFSLFLICSCSLCNSTTTPACWEEKGRRGDK</sequence>
<protein>
    <submittedName>
        <fullName evidence="2">Uncharacterized protein</fullName>
    </submittedName>
</protein>
<dbReference type="Proteomes" id="UP001488805">
    <property type="component" value="Unassembled WGS sequence"/>
</dbReference>
<name>A0AAW1EEB1_ZOAVI</name>
<comment type="caution">
    <text evidence="2">The sequence shown here is derived from an EMBL/GenBank/DDBJ whole genome shotgun (WGS) entry which is preliminary data.</text>
</comment>
<reference evidence="2 3" key="1">
    <citation type="journal article" date="2024" name="Genome Biol. Evol.">
        <title>Chromosome-level genome assembly of the viviparous eelpout Zoarces viviparus.</title>
        <authorList>
            <person name="Fuhrmann N."/>
            <person name="Brasseur M.V."/>
            <person name="Bakowski C.E."/>
            <person name="Podsiadlowski L."/>
            <person name="Prost S."/>
            <person name="Krehenwinkel H."/>
            <person name="Mayer C."/>
        </authorList>
    </citation>
    <scope>NUCLEOTIDE SEQUENCE [LARGE SCALE GENOMIC DNA]</scope>
    <source>
        <strain evidence="2">NO-MEL_2022_Ind0_liver</strain>
    </source>
</reference>
<keyword evidence="3" id="KW-1185">Reference proteome</keyword>
<accession>A0AAW1EEB1</accession>
<feature type="region of interest" description="Disordered" evidence="1">
    <location>
        <begin position="1"/>
        <end position="54"/>
    </location>
</feature>
<dbReference type="AlphaFoldDB" id="A0AAW1EEB1"/>
<evidence type="ECO:0000313" key="2">
    <source>
        <dbReference type="EMBL" id="KAK9520570.1"/>
    </source>
</evidence>
<proteinExistence type="predicted"/>
<feature type="compositionally biased region" description="Low complexity" evidence="1">
    <location>
        <begin position="8"/>
        <end position="24"/>
    </location>
</feature>
<evidence type="ECO:0000256" key="1">
    <source>
        <dbReference type="SAM" id="MobiDB-lite"/>
    </source>
</evidence>
<dbReference type="EMBL" id="JBCEZU010000329">
    <property type="protein sequence ID" value="KAK9520570.1"/>
    <property type="molecule type" value="Genomic_DNA"/>
</dbReference>
<evidence type="ECO:0000313" key="3">
    <source>
        <dbReference type="Proteomes" id="UP001488805"/>
    </source>
</evidence>
<organism evidence="2 3">
    <name type="scientific">Zoarces viviparus</name>
    <name type="common">Viviparous eelpout</name>
    <name type="synonym">Blennius viviparus</name>
    <dbReference type="NCBI Taxonomy" id="48416"/>
    <lineage>
        <taxon>Eukaryota</taxon>
        <taxon>Metazoa</taxon>
        <taxon>Chordata</taxon>
        <taxon>Craniata</taxon>
        <taxon>Vertebrata</taxon>
        <taxon>Euteleostomi</taxon>
        <taxon>Actinopterygii</taxon>
        <taxon>Neopterygii</taxon>
        <taxon>Teleostei</taxon>
        <taxon>Neoteleostei</taxon>
        <taxon>Acanthomorphata</taxon>
        <taxon>Eupercaria</taxon>
        <taxon>Perciformes</taxon>
        <taxon>Cottioidei</taxon>
        <taxon>Zoarcales</taxon>
        <taxon>Zoarcidae</taxon>
        <taxon>Zoarcinae</taxon>
        <taxon>Zoarces</taxon>
    </lineage>
</organism>